<dbReference type="Gene3D" id="3.40.50.12780">
    <property type="entry name" value="N-terminal domain of ligase-like"/>
    <property type="match status" value="1"/>
</dbReference>
<proteinExistence type="inferred from homology"/>
<evidence type="ECO:0000256" key="1">
    <source>
        <dbReference type="ARBA" id="ARBA00006432"/>
    </source>
</evidence>
<dbReference type="RefSeq" id="WP_246904167.1">
    <property type="nucleotide sequence ID" value="NZ_JALJRB010000005.1"/>
</dbReference>
<dbReference type="InterPro" id="IPR000873">
    <property type="entry name" value="AMP-dep_synth/lig_dom"/>
</dbReference>
<organism evidence="5 6">
    <name type="scientific">Desulfatitalea alkaliphila</name>
    <dbReference type="NCBI Taxonomy" id="2929485"/>
    <lineage>
        <taxon>Bacteria</taxon>
        <taxon>Pseudomonadati</taxon>
        <taxon>Thermodesulfobacteriota</taxon>
        <taxon>Desulfobacteria</taxon>
        <taxon>Desulfobacterales</taxon>
        <taxon>Desulfosarcinaceae</taxon>
        <taxon>Desulfatitalea</taxon>
    </lineage>
</organism>
<comment type="caution">
    <text evidence="5">The sequence shown here is derived from an EMBL/GenBank/DDBJ whole genome shotgun (WGS) entry which is preliminary data.</text>
</comment>
<evidence type="ECO:0000313" key="5">
    <source>
        <dbReference type="EMBL" id="MCJ8500256.1"/>
    </source>
</evidence>
<dbReference type="AlphaFoldDB" id="A0AA41R1Z8"/>
<dbReference type="Gene3D" id="3.30.300.30">
    <property type="match status" value="1"/>
</dbReference>
<dbReference type="Proteomes" id="UP001165427">
    <property type="component" value="Unassembled WGS sequence"/>
</dbReference>
<accession>A0AA41R1Z8</accession>
<feature type="domain" description="AMP-dependent synthetase/ligase" evidence="3">
    <location>
        <begin position="32"/>
        <end position="413"/>
    </location>
</feature>
<dbReference type="InterPro" id="IPR042099">
    <property type="entry name" value="ANL_N_sf"/>
</dbReference>
<dbReference type="Pfam" id="PF00501">
    <property type="entry name" value="AMP-binding"/>
    <property type="match status" value="1"/>
</dbReference>
<feature type="domain" description="AMP-binding enzyme C-terminal" evidence="4">
    <location>
        <begin position="463"/>
        <end position="538"/>
    </location>
</feature>
<dbReference type="PROSITE" id="PS00455">
    <property type="entry name" value="AMP_BINDING"/>
    <property type="match status" value="1"/>
</dbReference>
<dbReference type="PANTHER" id="PTHR43767:SF1">
    <property type="entry name" value="NONRIBOSOMAL PEPTIDE SYNTHASE PES1 (EUROFUNG)-RELATED"/>
    <property type="match status" value="1"/>
</dbReference>
<dbReference type="FunFam" id="3.30.300.30:FF:000008">
    <property type="entry name" value="2,3-dihydroxybenzoate-AMP ligase"/>
    <property type="match status" value="1"/>
</dbReference>
<evidence type="ECO:0000259" key="3">
    <source>
        <dbReference type="Pfam" id="PF00501"/>
    </source>
</evidence>
<evidence type="ECO:0000313" key="6">
    <source>
        <dbReference type="Proteomes" id="UP001165427"/>
    </source>
</evidence>
<dbReference type="PANTHER" id="PTHR43767">
    <property type="entry name" value="LONG-CHAIN-FATTY-ACID--COA LIGASE"/>
    <property type="match status" value="1"/>
</dbReference>
<dbReference type="GO" id="GO:0016878">
    <property type="term" value="F:acid-thiol ligase activity"/>
    <property type="evidence" value="ECO:0007669"/>
    <property type="project" value="UniProtKB-ARBA"/>
</dbReference>
<dbReference type="SUPFAM" id="SSF56801">
    <property type="entry name" value="Acetyl-CoA synthetase-like"/>
    <property type="match status" value="1"/>
</dbReference>
<dbReference type="InterPro" id="IPR025110">
    <property type="entry name" value="AMP-bd_C"/>
</dbReference>
<gene>
    <name evidence="5" type="ORF">MRX98_06690</name>
</gene>
<dbReference type="CDD" id="cd05936">
    <property type="entry name" value="FC-FACS_FadD_like"/>
    <property type="match status" value="1"/>
</dbReference>
<dbReference type="Pfam" id="PF13193">
    <property type="entry name" value="AMP-binding_C"/>
    <property type="match status" value="1"/>
</dbReference>
<keyword evidence="6" id="KW-1185">Reference proteome</keyword>
<dbReference type="EMBL" id="JALJRB010000005">
    <property type="protein sequence ID" value="MCJ8500256.1"/>
    <property type="molecule type" value="Genomic_DNA"/>
</dbReference>
<evidence type="ECO:0000256" key="2">
    <source>
        <dbReference type="ARBA" id="ARBA00022598"/>
    </source>
</evidence>
<evidence type="ECO:0000259" key="4">
    <source>
        <dbReference type="Pfam" id="PF13193"/>
    </source>
</evidence>
<name>A0AA41R1Z8_9BACT</name>
<comment type="similarity">
    <text evidence="1">Belongs to the ATP-dependent AMP-binding enzyme family.</text>
</comment>
<dbReference type="InterPro" id="IPR045851">
    <property type="entry name" value="AMP-bd_C_sf"/>
</dbReference>
<dbReference type="InterPro" id="IPR050237">
    <property type="entry name" value="ATP-dep_AMP-bd_enzyme"/>
</dbReference>
<reference evidence="5" key="1">
    <citation type="submission" date="2022-04" db="EMBL/GenBank/DDBJ databases">
        <title>Desulfatitalea alkaliphila sp. nov., a novel anaerobic sulfate-reducing bacterium isolated from terrestrial mud volcano, Taman Peninsula, Russia.</title>
        <authorList>
            <person name="Khomyakova M.A."/>
            <person name="Merkel A.Y."/>
            <person name="Slobodkin A.I."/>
        </authorList>
    </citation>
    <scope>NUCLEOTIDE SEQUENCE</scope>
    <source>
        <strain evidence="5">M08but</strain>
    </source>
</reference>
<dbReference type="InterPro" id="IPR020845">
    <property type="entry name" value="AMP-binding_CS"/>
</dbReference>
<sequence>METRIWHDHYDFSVPPTVRYPRIPAHELLNIAANTMPDKAALNLYGTELTFWQVRQQTMRMANALAGLGVKKGDRVAVHLPNSPQYVIAYYAAMSLGAIVVNLNPMYTAEELTAIAGNTGINTLFTFDLVLPNIQALCAAVEIPHVIVTRVTDYIDGFGVSTAADLQLAEGWHHFSALLDSSTRTIPQKINVLPADPALIQFTGGTTGVPKGAVLTHGNIIAATLQASLWGSYLNNMTPPEKRSVLAILPFFHVYGDIIVLNWGMLNCATQYLVPRFDIEEIMGLLAGIERIQFFPAVPTMINAILNHPKAESMELGKKFGLLNSGGAPCPVGLIERAKDLGVAFSEGWGMSETTSTGTANPNLGLKKPGSIGIPICDTDIKLVDPNDGVTEVAPGERGELLVKGPQVMQGYWNNPEETANQLKDGWLYTGDVAVQDEDGYIFIVDRTKDMIIAGGYNIYPREIDEVLFRHPKVAEAVAVGVPDEYRGETIKVFVTLKPGQSATEEEIIDFCKDKLAPYKRPKMVEFRDTIPKSAVGKVLRKVLRAEEEAKLKGSSS</sequence>
<keyword evidence="2 5" id="KW-0436">Ligase</keyword>
<protein>
    <submittedName>
        <fullName evidence="5">Long-chain fatty acid--CoA ligase</fullName>
    </submittedName>
</protein>